<evidence type="ECO:0000313" key="2">
    <source>
        <dbReference type="Proteomes" id="UP000281406"/>
    </source>
</evidence>
<name>A0A3N0YCX4_ANAGA</name>
<reference evidence="1 2" key="1">
    <citation type="submission" date="2018-10" db="EMBL/GenBank/DDBJ databases">
        <title>Genome assembly for a Yunnan-Guizhou Plateau 3E fish, Anabarilius grahami (Regan), and its evolutionary and genetic applications.</title>
        <authorList>
            <person name="Jiang W."/>
        </authorList>
    </citation>
    <scope>NUCLEOTIDE SEQUENCE [LARGE SCALE GENOMIC DNA]</scope>
    <source>
        <strain evidence="1">AG-KIZ</strain>
        <tissue evidence="1">Muscle</tissue>
    </source>
</reference>
<keyword evidence="2" id="KW-1185">Reference proteome</keyword>
<dbReference type="PANTHER" id="PTHR31025:SF27">
    <property type="entry name" value="SI:CH211-193K19.2-RELATED"/>
    <property type="match status" value="1"/>
</dbReference>
<sequence>MSHQLTACATSILPSAIIASSVKTVRGPGNLFRQGWILFPGNSRILPLLLNLSLEVNQKRECLLKCLTVYLGEDVGHLIKEYLVVQKDEAESELQRCTMPVYIFKEDDDPFQPPHQVGIVIEGVKVLNDMPSVPHACAMLFGLIYVLNLSYPSELKNTFEALQKIFMEVEPKKMARKVFSLSVKL</sequence>
<dbReference type="OrthoDB" id="8595960at2759"/>
<dbReference type="Proteomes" id="UP000281406">
    <property type="component" value="Unassembled WGS sequence"/>
</dbReference>
<dbReference type="AlphaFoldDB" id="A0A3N0YCX4"/>
<accession>A0A3N0YCX4</accession>
<dbReference type="PANTHER" id="PTHR31025">
    <property type="entry name" value="SI:CH211-196P9.1-RELATED"/>
    <property type="match status" value="1"/>
</dbReference>
<gene>
    <name evidence="1" type="ORF">DPX16_21861</name>
</gene>
<comment type="caution">
    <text evidence="1">The sequence shown here is derived from an EMBL/GenBank/DDBJ whole genome shotgun (WGS) entry which is preliminary data.</text>
</comment>
<dbReference type="EMBL" id="RJVU01047291">
    <property type="protein sequence ID" value="ROL43700.1"/>
    <property type="molecule type" value="Genomic_DNA"/>
</dbReference>
<organism evidence="1 2">
    <name type="scientific">Anabarilius grahami</name>
    <name type="common">Kanglang fish</name>
    <name type="synonym">Barilius grahami</name>
    <dbReference type="NCBI Taxonomy" id="495550"/>
    <lineage>
        <taxon>Eukaryota</taxon>
        <taxon>Metazoa</taxon>
        <taxon>Chordata</taxon>
        <taxon>Craniata</taxon>
        <taxon>Vertebrata</taxon>
        <taxon>Euteleostomi</taxon>
        <taxon>Actinopterygii</taxon>
        <taxon>Neopterygii</taxon>
        <taxon>Teleostei</taxon>
        <taxon>Ostariophysi</taxon>
        <taxon>Cypriniformes</taxon>
        <taxon>Xenocyprididae</taxon>
        <taxon>Xenocypridinae</taxon>
        <taxon>Xenocypridinae incertae sedis</taxon>
        <taxon>Anabarilius</taxon>
    </lineage>
</organism>
<proteinExistence type="predicted"/>
<protein>
    <submittedName>
        <fullName evidence="1">Uncharacterized protein</fullName>
    </submittedName>
</protein>
<evidence type="ECO:0000313" key="1">
    <source>
        <dbReference type="EMBL" id="ROL43700.1"/>
    </source>
</evidence>